<proteinExistence type="predicted"/>
<gene>
    <name evidence="2" type="ORF">CKN69_07310</name>
</gene>
<dbReference type="EMBL" id="NRPP01000011">
    <property type="protein sequence ID" value="TFJ26554.1"/>
    <property type="molecule type" value="Genomic_DNA"/>
</dbReference>
<feature type="compositionally biased region" description="Basic and acidic residues" evidence="1">
    <location>
        <begin position="73"/>
        <end position="97"/>
    </location>
</feature>
<sequence>MQIPLKFIQIPKTFFVFGTLFSSLLFHPQAEATKPPNHAILIAEVSPVNPLNPTITVDPMPAPPDYNSHSKTKNKEIQKQKSVQKKESSDLITTEKKAKPKKKASKLTAIKNLDSYSFNNKKTDSPIALNDPSEGDPPPNSLPLTLTGELLSGLSGLLLYGTIN</sequence>
<organism evidence="2 3">
    <name type="scientific">Carnobacterium divergens</name>
    <name type="common">Lactobacillus divergens</name>
    <dbReference type="NCBI Taxonomy" id="2748"/>
    <lineage>
        <taxon>Bacteria</taxon>
        <taxon>Bacillati</taxon>
        <taxon>Bacillota</taxon>
        <taxon>Bacilli</taxon>
        <taxon>Lactobacillales</taxon>
        <taxon>Carnobacteriaceae</taxon>
        <taxon>Carnobacterium</taxon>
    </lineage>
</organism>
<name>A0A7Z8CZF6_CARDV</name>
<reference evidence="2 3" key="1">
    <citation type="journal article" date="2018" name="Int. J. Food Microbiol.">
        <title>Growth of Carnobacterium spp. isolated from chilled vacuum-packaged meat under relevant acidic conditions.</title>
        <authorList>
            <person name="Zhang P."/>
            <person name="Badoni M."/>
            <person name="Ganzle M."/>
            <person name="Yang X."/>
        </authorList>
    </citation>
    <scope>NUCLEOTIDE SEQUENCE [LARGE SCALE GENOMIC DNA]</scope>
    <source>
        <strain evidence="2 3">B2</strain>
    </source>
</reference>
<evidence type="ECO:0000313" key="3">
    <source>
        <dbReference type="Proteomes" id="UP000297938"/>
    </source>
</evidence>
<evidence type="ECO:0000313" key="2">
    <source>
        <dbReference type="EMBL" id="TFJ26554.1"/>
    </source>
</evidence>
<evidence type="ECO:0000256" key="1">
    <source>
        <dbReference type="SAM" id="MobiDB-lite"/>
    </source>
</evidence>
<protein>
    <submittedName>
        <fullName evidence="2">Uncharacterized protein</fullName>
    </submittedName>
</protein>
<feature type="region of interest" description="Disordered" evidence="1">
    <location>
        <begin position="53"/>
        <end position="142"/>
    </location>
</feature>
<dbReference type="RefSeq" id="WP_135026068.1">
    <property type="nucleotide sequence ID" value="NZ_JBFUWK010000004.1"/>
</dbReference>
<accession>A0A7Z8CZF6</accession>
<dbReference type="Proteomes" id="UP000297938">
    <property type="component" value="Unassembled WGS sequence"/>
</dbReference>
<dbReference type="AlphaFoldDB" id="A0A7Z8CZF6"/>
<comment type="caution">
    <text evidence="2">The sequence shown here is derived from an EMBL/GenBank/DDBJ whole genome shotgun (WGS) entry which is preliminary data.</text>
</comment>